<dbReference type="OrthoDB" id="434619at2759"/>
<protein>
    <submittedName>
        <fullName evidence="5">Stomatin-like protein 2, mitochondrial</fullName>
    </submittedName>
</protein>
<dbReference type="InterPro" id="IPR036013">
    <property type="entry name" value="Band_7/SPFH_dom_sf"/>
</dbReference>
<dbReference type="FunFam" id="3.30.479.30:FF:000004">
    <property type="entry name" value="Putative membrane protease family, stomatin"/>
    <property type="match status" value="1"/>
</dbReference>
<evidence type="ECO:0000313" key="6">
    <source>
        <dbReference type="Proteomes" id="UP001153069"/>
    </source>
</evidence>
<dbReference type="InterPro" id="IPR050710">
    <property type="entry name" value="Band7/mec-2_domain"/>
</dbReference>
<dbReference type="GO" id="GO:0005886">
    <property type="term" value="C:plasma membrane"/>
    <property type="evidence" value="ECO:0007669"/>
    <property type="project" value="UniProtKB-ARBA"/>
</dbReference>
<name>A0A9N8DZN1_9STRA</name>
<feature type="domain" description="Band 7" evidence="4">
    <location>
        <begin position="48"/>
        <end position="206"/>
    </location>
</feature>
<evidence type="ECO:0000256" key="1">
    <source>
        <dbReference type="ARBA" id="ARBA00004173"/>
    </source>
</evidence>
<evidence type="ECO:0000256" key="3">
    <source>
        <dbReference type="ARBA" id="ARBA00023128"/>
    </source>
</evidence>
<keyword evidence="3" id="KW-0496">Mitochondrion</keyword>
<dbReference type="PANTHER" id="PTHR43327:SF10">
    <property type="entry name" value="STOMATIN-LIKE PROTEIN 2, MITOCHONDRIAL"/>
    <property type="match status" value="1"/>
</dbReference>
<dbReference type="PRINTS" id="PR00721">
    <property type="entry name" value="STOMATIN"/>
</dbReference>
<evidence type="ECO:0000256" key="2">
    <source>
        <dbReference type="ARBA" id="ARBA00008164"/>
    </source>
</evidence>
<dbReference type="InterPro" id="IPR001107">
    <property type="entry name" value="Band_7"/>
</dbReference>
<dbReference type="Pfam" id="PF01145">
    <property type="entry name" value="Band_7"/>
    <property type="match status" value="1"/>
</dbReference>
<dbReference type="EMBL" id="CAICTM010000479">
    <property type="protein sequence ID" value="CAB9511344.1"/>
    <property type="molecule type" value="Genomic_DNA"/>
</dbReference>
<gene>
    <name evidence="5" type="ORF">SEMRO_480_G151440.1</name>
</gene>
<dbReference type="AlphaFoldDB" id="A0A9N8DZN1"/>
<dbReference type="Pfam" id="PF16200">
    <property type="entry name" value="Band_7_C"/>
    <property type="match status" value="1"/>
</dbReference>
<dbReference type="GO" id="GO:0005739">
    <property type="term" value="C:mitochondrion"/>
    <property type="evidence" value="ECO:0007669"/>
    <property type="project" value="UniProtKB-SubCell"/>
</dbReference>
<comment type="subcellular location">
    <subcellularLocation>
        <location evidence="1">Mitochondrion</location>
    </subcellularLocation>
</comment>
<reference evidence="5" key="1">
    <citation type="submission" date="2020-06" db="EMBL/GenBank/DDBJ databases">
        <authorList>
            <consortium name="Plant Systems Biology data submission"/>
        </authorList>
    </citation>
    <scope>NUCLEOTIDE SEQUENCE</scope>
    <source>
        <strain evidence="5">D6</strain>
    </source>
</reference>
<proteinExistence type="inferred from homology"/>
<dbReference type="Gene3D" id="3.30.479.30">
    <property type="entry name" value="Band 7 domain"/>
    <property type="match status" value="1"/>
</dbReference>
<organism evidence="5 6">
    <name type="scientific">Seminavis robusta</name>
    <dbReference type="NCBI Taxonomy" id="568900"/>
    <lineage>
        <taxon>Eukaryota</taxon>
        <taxon>Sar</taxon>
        <taxon>Stramenopiles</taxon>
        <taxon>Ochrophyta</taxon>
        <taxon>Bacillariophyta</taxon>
        <taxon>Bacillariophyceae</taxon>
        <taxon>Bacillariophycidae</taxon>
        <taxon>Naviculales</taxon>
        <taxon>Naviculaceae</taxon>
        <taxon>Seminavis</taxon>
    </lineage>
</organism>
<dbReference type="SUPFAM" id="SSF117892">
    <property type="entry name" value="Band 7/SPFH domain"/>
    <property type="match status" value="1"/>
</dbReference>
<keyword evidence="6" id="KW-1185">Reference proteome</keyword>
<evidence type="ECO:0000313" key="5">
    <source>
        <dbReference type="EMBL" id="CAB9511344.1"/>
    </source>
</evidence>
<dbReference type="PANTHER" id="PTHR43327">
    <property type="entry name" value="STOMATIN-LIKE PROTEIN 2, MITOCHONDRIAL"/>
    <property type="match status" value="1"/>
</dbReference>
<dbReference type="SMART" id="SM00244">
    <property type="entry name" value="PHB"/>
    <property type="match status" value="1"/>
</dbReference>
<sequence length="347" mass="38100">MLSTTSRVTVARFAYQALRTAPRAFAAVAPSVFRRHITVGTDGSNFNSVVLMVPQAEEWMIERFGKFQRVAKPGLNFAIPVVEKIAYKRSLKETTIDIHPQQAITRDNVHVTLDGAVYTRVEDPYKASYGIENPEYMISILAQSAMRKEVGNLELDELFEEREKLNMGIAKALDEAGAPWGIRIFRYEIANINVGASIKAAMERQSNAERVRRAEVLESEGYRQRLINQSEGDRESEINRAKGQAAATKLRAQAEAETIKMLAEAEAEKTKQAAKAAADGIRSIAEAVQVPGGKDAVTQRLAELYIEAVPEIAKHSKMVIVPDRPNDISGVVATAMSISGAVNGSNN</sequence>
<dbReference type="CDD" id="cd08829">
    <property type="entry name" value="SPFH_paraslipin"/>
    <property type="match status" value="1"/>
</dbReference>
<evidence type="ECO:0000259" key="4">
    <source>
        <dbReference type="SMART" id="SM00244"/>
    </source>
</evidence>
<dbReference type="Proteomes" id="UP001153069">
    <property type="component" value="Unassembled WGS sequence"/>
</dbReference>
<accession>A0A9N8DZN1</accession>
<dbReference type="InterPro" id="IPR001972">
    <property type="entry name" value="Stomatin_HflK_fam"/>
</dbReference>
<comment type="caution">
    <text evidence="5">The sequence shown here is derived from an EMBL/GenBank/DDBJ whole genome shotgun (WGS) entry which is preliminary data.</text>
</comment>
<dbReference type="InterPro" id="IPR032435">
    <property type="entry name" value="STML2-like_C"/>
</dbReference>
<comment type="similarity">
    <text evidence="2">Belongs to the band 7/mec-2 family.</text>
</comment>
<dbReference type="GO" id="GO:0098552">
    <property type="term" value="C:side of membrane"/>
    <property type="evidence" value="ECO:0007669"/>
    <property type="project" value="UniProtKB-ARBA"/>
</dbReference>